<evidence type="ECO:0000313" key="14">
    <source>
        <dbReference type="Proteomes" id="UP001177023"/>
    </source>
</evidence>
<dbReference type="SMART" id="SM00608">
    <property type="entry name" value="ACR"/>
    <property type="match status" value="1"/>
</dbReference>
<feature type="disulfide bond" evidence="7">
    <location>
        <begin position="357"/>
        <end position="362"/>
    </location>
</feature>
<dbReference type="PROSITE" id="PS50214">
    <property type="entry name" value="DISINTEGRIN_2"/>
    <property type="match status" value="1"/>
</dbReference>
<feature type="region of interest" description="Disordered" evidence="8">
    <location>
        <begin position="736"/>
        <end position="770"/>
    </location>
</feature>
<keyword evidence="2 9" id="KW-0812">Transmembrane</keyword>
<dbReference type="PANTHER" id="PTHR11905:SF248">
    <property type="entry name" value="DISINTEGRIN AND METALLOPROTEINASE DOMAIN-CONTAINING PROTEIN UNC-71"/>
    <property type="match status" value="1"/>
</dbReference>
<dbReference type="Gene3D" id="2.10.25.10">
    <property type="entry name" value="Laminin"/>
    <property type="match status" value="1"/>
</dbReference>
<keyword evidence="4 9" id="KW-0472">Membrane</keyword>
<feature type="chain" id="PRO_5041342556" evidence="10">
    <location>
        <begin position="18"/>
        <end position="959"/>
    </location>
</feature>
<dbReference type="GO" id="GO:0004222">
    <property type="term" value="F:metalloendopeptidase activity"/>
    <property type="evidence" value="ECO:0007669"/>
    <property type="project" value="InterPro"/>
</dbReference>
<dbReference type="GO" id="GO:0016020">
    <property type="term" value="C:membrane"/>
    <property type="evidence" value="ECO:0007669"/>
    <property type="project" value="UniProtKB-SubCell"/>
</dbReference>
<feature type="signal peptide" evidence="10">
    <location>
        <begin position="1"/>
        <end position="17"/>
    </location>
</feature>
<dbReference type="PROSITE" id="PS50215">
    <property type="entry name" value="ADAM_MEPRO"/>
    <property type="match status" value="1"/>
</dbReference>
<evidence type="ECO:0000259" key="12">
    <source>
        <dbReference type="PROSITE" id="PS50215"/>
    </source>
</evidence>
<evidence type="ECO:0000313" key="13">
    <source>
        <dbReference type="EMBL" id="CAJ0580917.1"/>
    </source>
</evidence>
<sequence length="959" mass="105990">MKKFYFWLLLLPGWIWAKLDVKQSAFNKRFMATLADGDYEVVHPFQIRDKNERIGIDTKNYFLRGDEHYQHVIIVIRSNQLGRLKLVLERNNHLFFNQSSFRKLDSYRDQPSLLKFENCYYQGTVGGDSSSFVSMSSCDGLRGVIAFSNGTTFGIRPLDGGEKSRRHPHVLYRSQWPVDVRCGVAATSSRRARKQRRDLSKQTKFIEIAAIADYELAKAEGLEEKNIFNLLLEVVNTADLMISRDLNVRLTMVYSEQWLDAERIDIDEDINKMLHGLVDYATGHLYGTAKDMTFLLTNATFANIEYAVGTTGSVCTARAAALVKSVSPFHSHLTAQLLAQQISHLIGLDHDAPSCKCPGGVCVMNQHVSRKSSFAWQFSKCSVAKSHSVWARGNVHCLLNEPFQEWKLRECGNGIVDHGEECDCGPREKCQDPCCDALTCTLRPHAQCAAHQDCCYRCQIRRAGEICRPSNGSCDVAEVCDGTSGNCPANGYLVDGTACGDVGQCWRGACSDPRAMCTKIWGHGANVGQDECFAYNTRGHEFANCGQDGKALKQCEIPDVRCGSLYCTGGSPNPIIQVEASTLHLNKLDETVECKSISYSANSLLALTPDGSACGSGRVCVAGSCVDAKQVSTAVFCPSNNHALQCSGHGDCTTTAVCVCFAGWTGQACDTRLRNNSFDLPTGPVVLVPSIAAGKSLDTPTLLGILLIVGLILLLLLVFLLFCYRRRSFVDISQPKDEYSADGDGSPDDAGRSIKFGKMPSYREEKQRHKNNKPVYRALNRIQEAEERERVVLTEYVSSSQHSLQCINQPDDFPIHDEPAEEWERGLPGETAPLKLSNLGLMLKQLGGSGSPCASLHSEHSHHPFHPVQNLHGSPHAHASVPSDSETSGVEVDHSGEETRRSPEGSILMRLQKRWEDDKSDDTYKETSRGDYRTQVPGANQGAHRLFSDSFQLEMSHNS</sequence>
<dbReference type="Gene3D" id="3.40.390.10">
    <property type="entry name" value="Collagenase (Catalytic Domain)"/>
    <property type="match status" value="1"/>
</dbReference>
<feature type="disulfide bond" evidence="6">
    <location>
        <begin position="467"/>
        <end position="487"/>
    </location>
</feature>
<feature type="domain" description="Disintegrin" evidence="11">
    <location>
        <begin position="408"/>
        <end position="495"/>
    </location>
</feature>
<dbReference type="InterPro" id="IPR036436">
    <property type="entry name" value="Disintegrin_dom_sf"/>
</dbReference>
<name>A0AA36D6Z3_9BILA</name>
<dbReference type="PANTHER" id="PTHR11905">
    <property type="entry name" value="ADAM A DISINTEGRIN AND METALLOPROTEASE DOMAIN"/>
    <property type="match status" value="1"/>
</dbReference>
<feature type="domain" description="Peptidase M12B" evidence="12">
    <location>
        <begin position="204"/>
        <end position="402"/>
    </location>
</feature>
<dbReference type="Pfam" id="PF00200">
    <property type="entry name" value="Disintegrin"/>
    <property type="match status" value="1"/>
</dbReference>
<dbReference type="Gene3D" id="4.10.70.10">
    <property type="entry name" value="Disintegrin domain"/>
    <property type="match status" value="1"/>
</dbReference>
<dbReference type="Pfam" id="PF01421">
    <property type="entry name" value="Reprolysin"/>
    <property type="match status" value="1"/>
</dbReference>
<accession>A0AA36D6Z3</accession>
<dbReference type="Proteomes" id="UP001177023">
    <property type="component" value="Unassembled WGS sequence"/>
</dbReference>
<comment type="caution">
    <text evidence="13">The sequence shown here is derived from an EMBL/GenBank/DDBJ whole genome shotgun (WGS) entry which is preliminary data.</text>
</comment>
<evidence type="ECO:0000256" key="2">
    <source>
        <dbReference type="ARBA" id="ARBA00022692"/>
    </source>
</evidence>
<feature type="transmembrane region" description="Helical" evidence="9">
    <location>
        <begin position="702"/>
        <end position="724"/>
    </location>
</feature>
<dbReference type="SUPFAM" id="SSF55486">
    <property type="entry name" value="Metalloproteases ('zincins'), catalytic domain"/>
    <property type="match status" value="1"/>
</dbReference>
<feature type="region of interest" description="Disordered" evidence="8">
    <location>
        <begin position="849"/>
        <end position="947"/>
    </location>
</feature>
<organism evidence="13 14">
    <name type="scientific">Mesorhabditis spiculigera</name>
    <dbReference type="NCBI Taxonomy" id="96644"/>
    <lineage>
        <taxon>Eukaryota</taxon>
        <taxon>Metazoa</taxon>
        <taxon>Ecdysozoa</taxon>
        <taxon>Nematoda</taxon>
        <taxon>Chromadorea</taxon>
        <taxon>Rhabditida</taxon>
        <taxon>Rhabditina</taxon>
        <taxon>Rhabditomorpha</taxon>
        <taxon>Rhabditoidea</taxon>
        <taxon>Rhabditidae</taxon>
        <taxon>Mesorhabditinae</taxon>
        <taxon>Mesorhabditis</taxon>
    </lineage>
</organism>
<comment type="subcellular location">
    <subcellularLocation>
        <location evidence="1">Membrane</location>
        <topology evidence="1">Single-pass membrane protein</topology>
    </subcellularLocation>
</comment>
<protein>
    <submittedName>
        <fullName evidence="13">Uncharacterized protein</fullName>
    </submittedName>
</protein>
<dbReference type="AlphaFoldDB" id="A0AA36D6Z3"/>
<gene>
    <name evidence="13" type="ORF">MSPICULIGERA_LOCUS19091</name>
</gene>
<evidence type="ECO:0000259" key="11">
    <source>
        <dbReference type="PROSITE" id="PS50214"/>
    </source>
</evidence>
<dbReference type="InterPro" id="IPR006586">
    <property type="entry name" value="ADAM_Cys-rich"/>
</dbReference>
<keyword evidence="5 7" id="KW-1015">Disulfide bond</keyword>
<evidence type="ECO:0000256" key="10">
    <source>
        <dbReference type="SAM" id="SignalP"/>
    </source>
</evidence>
<dbReference type="PROSITE" id="PS00022">
    <property type="entry name" value="EGF_1"/>
    <property type="match status" value="1"/>
</dbReference>
<dbReference type="InterPro" id="IPR024079">
    <property type="entry name" value="MetalloPept_cat_dom_sf"/>
</dbReference>
<keyword evidence="3 9" id="KW-1133">Transmembrane helix</keyword>
<dbReference type="SUPFAM" id="SSF57552">
    <property type="entry name" value="Blood coagulation inhibitor (disintegrin)"/>
    <property type="match status" value="1"/>
</dbReference>
<keyword evidence="14" id="KW-1185">Reference proteome</keyword>
<dbReference type="Pfam" id="PF23106">
    <property type="entry name" value="EGF_Teneurin"/>
    <property type="match status" value="1"/>
</dbReference>
<evidence type="ECO:0000256" key="9">
    <source>
        <dbReference type="SAM" id="Phobius"/>
    </source>
</evidence>
<dbReference type="SMART" id="SM00050">
    <property type="entry name" value="DISIN"/>
    <property type="match status" value="1"/>
</dbReference>
<evidence type="ECO:0000256" key="7">
    <source>
        <dbReference type="PROSITE-ProRule" id="PRU00276"/>
    </source>
</evidence>
<dbReference type="GO" id="GO:0006509">
    <property type="term" value="P:membrane protein ectodomain proteolysis"/>
    <property type="evidence" value="ECO:0007669"/>
    <property type="project" value="TreeGrafter"/>
</dbReference>
<feature type="compositionally biased region" description="Basic and acidic residues" evidence="8">
    <location>
        <begin position="913"/>
        <end position="932"/>
    </location>
</feature>
<evidence type="ECO:0000256" key="1">
    <source>
        <dbReference type="ARBA" id="ARBA00004167"/>
    </source>
</evidence>
<evidence type="ECO:0000256" key="3">
    <source>
        <dbReference type="ARBA" id="ARBA00022989"/>
    </source>
</evidence>
<evidence type="ECO:0000256" key="6">
    <source>
        <dbReference type="PROSITE-ProRule" id="PRU00068"/>
    </source>
</evidence>
<reference evidence="13" key="1">
    <citation type="submission" date="2023-06" db="EMBL/GenBank/DDBJ databases">
        <authorList>
            <person name="Delattre M."/>
        </authorList>
    </citation>
    <scope>NUCLEOTIDE SEQUENCE</scope>
    <source>
        <strain evidence="13">AF72</strain>
    </source>
</reference>
<evidence type="ECO:0000256" key="8">
    <source>
        <dbReference type="SAM" id="MobiDB-lite"/>
    </source>
</evidence>
<dbReference type="Pfam" id="PF08516">
    <property type="entry name" value="ADAM_CR"/>
    <property type="match status" value="1"/>
</dbReference>
<evidence type="ECO:0000256" key="5">
    <source>
        <dbReference type="ARBA" id="ARBA00023157"/>
    </source>
</evidence>
<feature type="non-terminal residue" evidence="13">
    <location>
        <position position="959"/>
    </location>
</feature>
<dbReference type="InterPro" id="IPR001590">
    <property type="entry name" value="Peptidase_M12B"/>
</dbReference>
<dbReference type="InterPro" id="IPR001762">
    <property type="entry name" value="Disintegrin_dom"/>
</dbReference>
<dbReference type="FunFam" id="4.10.70.10:FF:000001">
    <property type="entry name" value="Disintegrin and metalloproteinase domain-containing protein 22"/>
    <property type="match status" value="1"/>
</dbReference>
<proteinExistence type="predicted"/>
<keyword evidence="10" id="KW-0732">Signal</keyword>
<evidence type="ECO:0000256" key="4">
    <source>
        <dbReference type="ARBA" id="ARBA00023136"/>
    </source>
</evidence>
<dbReference type="EMBL" id="CATQJA010002662">
    <property type="protein sequence ID" value="CAJ0580917.1"/>
    <property type="molecule type" value="Genomic_DNA"/>
</dbReference>
<comment type="caution">
    <text evidence="7">Lacks conserved residue(s) required for the propagation of feature annotation.</text>
</comment>
<dbReference type="InterPro" id="IPR000742">
    <property type="entry name" value="EGF"/>
</dbReference>
<feature type="compositionally biased region" description="Basic and acidic residues" evidence="8">
    <location>
        <begin position="891"/>
        <end position="903"/>
    </location>
</feature>
<dbReference type="PROSITE" id="PS01186">
    <property type="entry name" value="EGF_2"/>
    <property type="match status" value="1"/>
</dbReference>